<evidence type="ECO:0000313" key="14">
    <source>
        <dbReference type="Proteomes" id="UP000192380"/>
    </source>
</evidence>
<evidence type="ECO:0000259" key="11">
    <source>
        <dbReference type="Pfam" id="PF01478"/>
    </source>
</evidence>
<keyword evidence="9" id="KW-0645">Protease</keyword>
<evidence type="ECO:0000256" key="4">
    <source>
        <dbReference type="ARBA" id="ARBA00022519"/>
    </source>
</evidence>
<evidence type="ECO:0000256" key="7">
    <source>
        <dbReference type="ARBA" id="ARBA00023136"/>
    </source>
</evidence>
<evidence type="ECO:0000256" key="8">
    <source>
        <dbReference type="RuleBase" id="RU003793"/>
    </source>
</evidence>
<evidence type="ECO:0000256" key="2">
    <source>
        <dbReference type="ARBA" id="ARBA00005801"/>
    </source>
</evidence>
<dbReference type="Proteomes" id="UP000192380">
    <property type="component" value="Plasmid pDSJ08"/>
</dbReference>
<evidence type="ECO:0000256" key="1">
    <source>
        <dbReference type="ARBA" id="ARBA00004429"/>
    </source>
</evidence>
<keyword evidence="3" id="KW-1003">Cell membrane</keyword>
<dbReference type="EC" id="3.4.23.43" evidence="9"/>
<comment type="subcellular location">
    <subcellularLocation>
        <location evidence="1">Cell inner membrane</location>
        <topology evidence="1">Multi-pass membrane protein</topology>
    </subcellularLocation>
    <subcellularLocation>
        <location evidence="9">Cell membrane</location>
        <topology evidence="9">Multi-pass membrane protein</topology>
    </subcellularLocation>
</comment>
<keyword evidence="5 9" id="KW-0812">Transmembrane</keyword>
<dbReference type="InterPro" id="IPR010627">
    <property type="entry name" value="Prepilin_pept_A24_N"/>
</dbReference>
<evidence type="ECO:0000313" key="13">
    <source>
        <dbReference type="EMBL" id="ARF52270.1"/>
    </source>
</evidence>
<organism evidence="13 14">
    <name type="scientific">Pantoea stewartii subsp. stewartii DC283</name>
    <dbReference type="NCBI Taxonomy" id="660596"/>
    <lineage>
        <taxon>Bacteria</taxon>
        <taxon>Pseudomonadati</taxon>
        <taxon>Pseudomonadota</taxon>
        <taxon>Gammaproteobacteria</taxon>
        <taxon>Enterobacterales</taxon>
        <taxon>Erwiniaceae</taxon>
        <taxon>Pantoea</taxon>
    </lineage>
</organism>
<dbReference type="PANTHER" id="PTHR30487:SF0">
    <property type="entry name" value="PREPILIN LEADER PEPTIDASE_N-METHYLTRANSFERASE-RELATED"/>
    <property type="match status" value="1"/>
</dbReference>
<evidence type="ECO:0000259" key="12">
    <source>
        <dbReference type="Pfam" id="PF06750"/>
    </source>
</evidence>
<feature type="transmembrane region" description="Helical" evidence="10">
    <location>
        <begin position="90"/>
        <end position="108"/>
    </location>
</feature>
<feature type="transmembrane region" description="Helical" evidence="10">
    <location>
        <begin position="202"/>
        <end position="231"/>
    </location>
</feature>
<feature type="transmembrane region" description="Helical" evidence="10">
    <location>
        <begin position="161"/>
        <end position="181"/>
    </location>
</feature>
<dbReference type="PANTHER" id="PTHR30487">
    <property type="entry name" value="TYPE 4 PREPILIN-LIKE PROTEINS LEADER PEPTIDE-PROCESSING ENZYME"/>
    <property type="match status" value="1"/>
</dbReference>
<evidence type="ECO:0000256" key="5">
    <source>
        <dbReference type="ARBA" id="ARBA00022692"/>
    </source>
</evidence>
<keyword evidence="9" id="KW-0489">Methyltransferase</keyword>
<evidence type="ECO:0000256" key="10">
    <source>
        <dbReference type="SAM" id="Phobius"/>
    </source>
</evidence>
<dbReference type="EC" id="2.1.1.-" evidence="9"/>
<comment type="similarity">
    <text evidence="2 8">Belongs to the peptidase A24 family.</text>
</comment>
<accession>A0ABN4Z753</accession>
<geneLocation type="plasmid" evidence="13 14">
    <name>pDSJ08</name>
</geneLocation>
<comment type="function">
    <text evidence="9">Plays an essential role in type IV pili and type II pseudopili formation by proteolytically removing the leader sequence from substrate proteins and subsequently monomethylating the alpha-amino group of the newly exposed N-terminal phenylalanine.</text>
</comment>
<keyword evidence="9" id="KW-0378">Hydrolase</keyword>
<keyword evidence="9" id="KW-0511">Multifunctional enzyme</keyword>
<keyword evidence="9" id="KW-0808">Transferase</keyword>
<feature type="transmembrane region" description="Helical" evidence="10">
    <location>
        <begin position="114"/>
        <end position="130"/>
    </location>
</feature>
<dbReference type="Pfam" id="PF01478">
    <property type="entry name" value="Peptidase_A24"/>
    <property type="match status" value="1"/>
</dbReference>
<reference evidence="13 14" key="1">
    <citation type="submission" date="2016-10" db="EMBL/GenBank/DDBJ databases">
        <title>Complete Genome Assembly of Pantoea stewartii subsp. stewartii DC283, a Corn Pathogen.</title>
        <authorList>
            <person name="Duong D.A."/>
            <person name="Stevens A.M."/>
            <person name="Jensen R.V."/>
        </authorList>
    </citation>
    <scope>NUCLEOTIDE SEQUENCE [LARGE SCALE GENOMIC DNA]</scope>
    <source>
        <strain evidence="13 14">DC283</strain>
        <plasmid evidence="13 14">pDSJ08</plasmid>
    </source>
</reference>
<name>A0ABN4Z753_PANSE</name>
<keyword evidence="7 10" id="KW-0472">Membrane</keyword>
<dbReference type="InterPro" id="IPR000045">
    <property type="entry name" value="Prepilin_IV_endopep_pep"/>
</dbReference>
<dbReference type="InterPro" id="IPR050882">
    <property type="entry name" value="Prepilin_peptidase/N-MTase"/>
</dbReference>
<gene>
    <name evidence="13" type="ORF">DSJ_23725</name>
</gene>
<evidence type="ECO:0000256" key="9">
    <source>
        <dbReference type="RuleBase" id="RU003794"/>
    </source>
</evidence>
<evidence type="ECO:0000256" key="3">
    <source>
        <dbReference type="ARBA" id="ARBA00022475"/>
    </source>
</evidence>
<keyword evidence="6 10" id="KW-1133">Transmembrane helix</keyword>
<feature type="transmembrane region" description="Helical" evidence="10">
    <location>
        <begin position="6"/>
        <end position="27"/>
    </location>
</feature>
<keyword evidence="14" id="KW-1185">Reference proteome</keyword>
<comment type="catalytic activity">
    <reaction evidence="9">
        <text>Typically cleaves a -Gly-|-Phe- bond to release an N-terminal, basic peptide of 5-8 residues from type IV prepilin, and then N-methylates the new N-terminal amino group, the methyl donor being S-adenosyl-L-methionine.</text>
        <dbReference type="EC" id="3.4.23.43"/>
    </reaction>
</comment>
<proteinExistence type="inferred from homology"/>
<feature type="domain" description="Prepilin type IV endopeptidase peptidase" evidence="11">
    <location>
        <begin position="119"/>
        <end position="227"/>
    </location>
</feature>
<keyword evidence="4" id="KW-0997">Cell inner membrane</keyword>
<feature type="transmembrane region" description="Helical" evidence="10">
    <location>
        <begin position="243"/>
        <end position="260"/>
    </location>
</feature>
<evidence type="ECO:0000256" key="6">
    <source>
        <dbReference type="ARBA" id="ARBA00022989"/>
    </source>
</evidence>
<dbReference type="Gene3D" id="1.20.120.1220">
    <property type="match status" value="1"/>
</dbReference>
<keyword evidence="13" id="KW-0614">Plasmid</keyword>
<dbReference type="PRINTS" id="PR00864">
    <property type="entry name" value="PREPILNPTASE"/>
</dbReference>
<sequence>MPVPTMNWCILSLLIGLCLGSIMNMVVYRLPVMLQRDEQDAAPALNFFWPPSHCPRCDYRVRWYDNIPMFSWLALRGRCRSCCAPIGRRYLLLELSLGMWGALCAWWLPPGLSWAAFMIYGAWLMAMAWIDYLHRLLPDLLTQSLLWIGLLWHLVDDRVLLEDAVVGAIAGYLTLALIYWLGRWRYGFEVMGQGDMKCLAALGAWLGWQALPSVLLLASLFTLALALWQIVRKCAHRGSEFPFGPGLALAGLVFLCYPVLL</sequence>
<dbReference type="Pfam" id="PF06750">
    <property type="entry name" value="A24_N_bact"/>
    <property type="match status" value="1"/>
</dbReference>
<feature type="domain" description="Prepilin peptidase A24 N-terminal" evidence="12">
    <location>
        <begin position="14"/>
        <end position="106"/>
    </location>
</feature>
<protein>
    <recommendedName>
        <fullName evidence="9">Prepilin leader peptidase/N-methyltransferase</fullName>
        <ecNumber evidence="9">2.1.1.-</ecNumber>
        <ecNumber evidence="9">3.4.23.43</ecNumber>
    </recommendedName>
</protein>
<dbReference type="InterPro" id="IPR014032">
    <property type="entry name" value="Peptidase_A24A_bac"/>
</dbReference>
<dbReference type="EMBL" id="CP017589">
    <property type="protein sequence ID" value="ARF52270.1"/>
    <property type="molecule type" value="Genomic_DNA"/>
</dbReference>